<feature type="zinc finger region" description="CR-type" evidence="15">
    <location>
        <begin position="134"/>
        <end position="212"/>
    </location>
</feature>
<feature type="binding site" evidence="14">
    <location>
        <position position="147"/>
    </location>
    <ligand>
        <name>Zn(2+)</name>
        <dbReference type="ChEBI" id="CHEBI:29105"/>
        <label>1</label>
    </ligand>
</feature>
<dbReference type="CDD" id="cd06257">
    <property type="entry name" value="DnaJ"/>
    <property type="match status" value="1"/>
</dbReference>
<comment type="similarity">
    <text evidence="12 14">Belongs to the DnaJ family.</text>
</comment>
<dbReference type="EMBL" id="LN906597">
    <property type="protein sequence ID" value="CUT17529.1"/>
    <property type="molecule type" value="Genomic_DNA"/>
</dbReference>
<comment type="subunit">
    <text evidence="2 14">Homodimer.</text>
</comment>
<dbReference type="SUPFAM" id="SSF57938">
    <property type="entry name" value="DnaJ/Hsp40 cysteine-rich domain"/>
    <property type="match status" value="1"/>
</dbReference>
<feature type="repeat" description="CXXCXGXG motif" evidence="14">
    <location>
        <begin position="186"/>
        <end position="193"/>
    </location>
</feature>
<evidence type="ECO:0000256" key="4">
    <source>
        <dbReference type="ARBA" id="ARBA00022705"/>
    </source>
</evidence>
<feature type="repeat" description="CXXCXGXG motif" evidence="14">
    <location>
        <begin position="147"/>
        <end position="154"/>
    </location>
</feature>
<dbReference type="SUPFAM" id="SSF46565">
    <property type="entry name" value="Chaperone J-domain"/>
    <property type="match status" value="1"/>
</dbReference>
<dbReference type="RefSeq" id="WP_092342952.1">
    <property type="nucleotide sequence ID" value="NZ_FLSL01000094.1"/>
</dbReference>
<dbReference type="InterPro" id="IPR002939">
    <property type="entry name" value="DnaJ_C"/>
</dbReference>
<keyword evidence="4 14" id="KW-0235">DNA replication</keyword>
<feature type="binding site" evidence="14">
    <location>
        <position position="200"/>
    </location>
    <ligand>
        <name>Zn(2+)</name>
        <dbReference type="ChEBI" id="CHEBI:29105"/>
        <label>1</label>
    </ligand>
</feature>
<dbReference type="InterPro" id="IPR036869">
    <property type="entry name" value="J_dom_sf"/>
</dbReference>
<keyword evidence="8 14" id="KW-0862">Zinc</keyword>
<evidence type="ECO:0000313" key="19">
    <source>
        <dbReference type="Proteomes" id="UP000198651"/>
    </source>
</evidence>
<protein>
    <recommendedName>
        <fullName evidence="13 14">Chaperone protein DnaJ</fullName>
    </recommendedName>
</protein>
<feature type="repeat" description="CXXCXGXG motif" evidence="14">
    <location>
        <begin position="200"/>
        <end position="207"/>
    </location>
</feature>
<sequence>MTKRDYYEVLDVPRNASEAEIKKAYRRLAMKYHPDRNPDDKTVEERFKELKEAYEVLSDSSKRAAYDQFGHAGVGAGPGGSQFANAGGGFDSFADAFGDIFGDIFGSRGGGDRAPRGSDLQYSMTITLEESARGVKKEVVLPITSKCDTCSGSGAAPGSDKKTCQHCMGSGQIRMSQGFFTVQQTCPHCHGDGFFISNPCRSCHGQGRVRKKKTISIDIPAGINHKDQIRLSGQGEAGPHGSSPGDLYVKVNLAPHQIFKRDGDDLHCEMPITIAVAALGGEIEIPILGGSAMLKIPSETQSGQVFRLRSKGIKGVNSLVPGDLHCHVYIETPVDLTDRQKELLREFDEISTKDSKRHMPKSTSWFSKVKDFFS</sequence>
<dbReference type="Pfam" id="PF00226">
    <property type="entry name" value="DnaJ"/>
    <property type="match status" value="1"/>
</dbReference>
<dbReference type="GO" id="GO:0005737">
    <property type="term" value="C:cytoplasm"/>
    <property type="evidence" value="ECO:0007669"/>
    <property type="project" value="UniProtKB-SubCell"/>
</dbReference>
<evidence type="ECO:0000256" key="6">
    <source>
        <dbReference type="ARBA" id="ARBA00022737"/>
    </source>
</evidence>
<dbReference type="PANTHER" id="PTHR43096">
    <property type="entry name" value="DNAJ HOMOLOG 1, MITOCHONDRIAL-RELATED"/>
    <property type="match status" value="1"/>
</dbReference>
<feature type="binding site" evidence="14">
    <location>
        <position position="150"/>
    </location>
    <ligand>
        <name>Zn(2+)</name>
        <dbReference type="ChEBI" id="CHEBI:29105"/>
        <label>1</label>
    </ligand>
</feature>
<dbReference type="InterPro" id="IPR036410">
    <property type="entry name" value="HSP_DnaJ_Cys-rich_dom_sf"/>
</dbReference>
<evidence type="ECO:0000256" key="2">
    <source>
        <dbReference type="ARBA" id="ARBA00011738"/>
    </source>
</evidence>
<dbReference type="InterPro" id="IPR012724">
    <property type="entry name" value="DnaJ"/>
</dbReference>
<dbReference type="InterPro" id="IPR001623">
    <property type="entry name" value="DnaJ_domain"/>
</dbReference>
<dbReference type="FunFam" id="2.10.230.10:FF:000002">
    <property type="entry name" value="Molecular chaperone DnaJ"/>
    <property type="match status" value="1"/>
</dbReference>
<keyword evidence="10 14" id="KW-0143">Chaperone</keyword>
<keyword evidence="3 14" id="KW-0963">Cytoplasm</keyword>
<dbReference type="CDD" id="cd10747">
    <property type="entry name" value="DnaJ_C"/>
    <property type="match status" value="1"/>
</dbReference>
<gene>
    <name evidence="14 18" type="primary">dnaJ</name>
    <name evidence="18" type="ORF">Ark11_0694</name>
</gene>
<feature type="binding site" evidence="14">
    <location>
        <position position="186"/>
    </location>
    <ligand>
        <name>Zn(2+)</name>
        <dbReference type="ChEBI" id="CHEBI:29105"/>
        <label>2</label>
    </ligand>
</feature>
<evidence type="ECO:0000256" key="12">
    <source>
        <dbReference type="ARBA" id="ARBA00061004"/>
    </source>
</evidence>
<keyword evidence="5 14" id="KW-0479">Metal-binding</keyword>
<dbReference type="FunFam" id="1.10.287.110:FF:000034">
    <property type="entry name" value="Chaperone protein DnaJ"/>
    <property type="match status" value="1"/>
</dbReference>
<evidence type="ECO:0000313" key="18">
    <source>
        <dbReference type="EMBL" id="CUT17529.1"/>
    </source>
</evidence>
<evidence type="ECO:0000256" key="11">
    <source>
        <dbReference type="ARBA" id="ARBA00053423"/>
    </source>
</evidence>
<feature type="binding site" evidence="14">
    <location>
        <position position="203"/>
    </location>
    <ligand>
        <name>Zn(2+)</name>
        <dbReference type="ChEBI" id="CHEBI:29105"/>
        <label>1</label>
    </ligand>
</feature>
<dbReference type="GO" id="GO:0042026">
    <property type="term" value="P:protein refolding"/>
    <property type="evidence" value="ECO:0007669"/>
    <property type="project" value="TreeGrafter"/>
</dbReference>
<feature type="repeat" description="CXXCXGXG motif" evidence="14">
    <location>
        <begin position="164"/>
        <end position="171"/>
    </location>
</feature>
<dbReference type="GO" id="GO:0009408">
    <property type="term" value="P:response to heat"/>
    <property type="evidence" value="ECO:0007669"/>
    <property type="project" value="InterPro"/>
</dbReference>
<proteinExistence type="inferred from homology"/>
<dbReference type="Proteomes" id="UP000198651">
    <property type="component" value="Chromosome I"/>
</dbReference>
<feature type="domain" description="J" evidence="16">
    <location>
        <begin position="5"/>
        <end position="70"/>
    </location>
</feature>
<dbReference type="PRINTS" id="PR00625">
    <property type="entry name" value="JDOMAIN"/>
</dbReference>
<evidence type="ECO:0000256" key="14">
    <source>
        <dbReference type="HAMAP-Rule" id="MF_01152"/>
    </source>
</evidence>
<dbReference type="SMART" id="SM00271">
    <property type="entry name" value="DnaJ"/>
    <property type="match status" value="1"/>
</dbReference>
<evidence type="ECO:0000256" key="15">
    <source>
        <dbReference type="PROSITE-ProRule" id="PRU00546"/>
    </source>
</evidence>
<evidence type="ECO:0000256" key="10">
    <source>
        <dbReference type="ARBA" id="ARBA00023186"/>
    </source>
</evidence>
<comment type="function">
    <text evidence="11 14">Participates actively in the response to hyperosmotic and heat shock by preventing the aggregation of stress-denatured proteins and by disaggregating proteins, also in an autonomous, DnaK-independent fashion. Unfolded proteins bind initially to DnaJ; upon interaction with the DnaJ-bound protein, DnaK hydrolyzes its bound ATP, resulting in the formation of a stable complex. GrpE releases ADP from DnaK; ATP binding to DnaK triggers the release of the substrate protein, thus completing the reaction cycle. Several rounds of ATP-dependent interactions between DnaJ, DnaK and GrpE are required for fully efficient folding. Also involved, together with DnaK and GrpE, in the DNA replication of plasmids through activation of initiation proteins.</text>
</comment>
<keyword evidence="9 14" id="KW-0346">Stress response</keyword>
<evidence type="ECO:0000256" key="3">
    <source>
        <dbReference type="ARBA" id="ARBA00022490"/>
    </source>
</evidence>
<dbReference type="CDD" id="cd10719">
    <property type="entry name" value="DnaJ_zf"/>
    <property type="match status" value="1"/>
</dbReference>
<dbReference type="InterPro" id="IPR018253">
    <property type="entry name" value="DnaJ_domain_CS"/>
</dbReference>
<dbReference type="GO" id="GO:0006260">
    <property type="term" value="P:DNA replication"/>
    <property type="evidence" value="ECO:0007669"/>
    <property type="project" value="UniProtKB-KW"/>
</dbReference>
<name>A0A0S4M183_9BURK</name>
<feature type="binding site" evidence="14">
    <location>
        <position position="167"/>
    </location>
    <ligand>
        <name>Zn(2+)</name>
        <dbReference type="ChEBI" id="CHEBI:29105"/>
        <label>2</label>
    </ligand>
</feature>
<evidence type="ECO:0000256" key="8">
    <source>
        <dbReference type="ARBA" id="ARBA00022833"/>
    </source>
</evidence>
<organism evidence="18 19">
    <name type="scientific">Candidatus Ichthyocystis hellenicum</name>
    <dbReference type="NCBI Taxonomy" id="1561003"/>
    <lineage>
        <taxon>Bacteria</taxon>
        <taxon>Pseudomonadati</taxon>
        <taxon>Pseudomonadota</taxon>
        <taxon>Betaproteobacteria</taxon>
        <taxon>Burkholderiales</taxon>
        <taxon>Candidatus Ichthyocystis</taxon>
    </lineage>
</organism>
<dbReference type="InterPro" id="IPR001305">
    <property type="entry name" value="HSP_DnaJ_Cys-rich_dom"/>
</dbReference>
<feature type="domain" description="CR-type" evidence="17">
    <location>
        <begin position="134"/>
        <end position="212"/>
    </location>
</feature>
<dbReference type="Pfam" id="PF01556">
    <property type="entry name" value="DnaJ_C"/>
    <property type="match status" value="1"/>
</dbReference>
<dbReference type="OrthoDB" id="9779889at2"/>
<dbReference type="AlphaFoldDB" id="A0A0S4M183"/>
<reference evidence="19" key="1">
    <citation type="submission" date="2015-11" db="EMBL/GenBank/DDBJ databases">
        <authorList>
            <person name="Seth-Smith H.M.B."/>
        </authorList>
    </citation>
    <scope>NUCLEOTIDE SEQUENCE [LARGE SCALE GENOMIC DNA]</scope>
    <source>
        <strain evidence="19">2013Ark11</strain>
    </source>
</reference>
<accession>A0A0S4M183</accession>
<evidence type="ECO:0000259" key="17">
    <source>
        <dbReference type="PROSITE" id="PS51188"/>
    </source>
</evidence>
<dbReference type="NCBIfam" id="NF008035">
    <property type="entry name" value="PRK10767.1"/>
    <property type="match status" value="1"/>
</dbReference>
<dbReference type="Pfam" id="PF00684">
    <property type="entry name" value="DnaJ_CXXCXGXG"/>
    <property type="match status" value="1"/>
</dbReference>
<comment type="cofactor">
    <cofactor evidence="14">
        <name>Zn(2+)</name>
        <dbReference type="ChEBI" id="CHEBI:29105"/>
    </cofactor>
    <text evidence="14">Binds 2 Zn(2+) ions per monomer.</text>
</comment>
<comment type="domain">
    <text evidence="14">The J domain is necessary and sufficient to stimulate DnaK ATPase activity. Zinc center 1 plays an important role in the autonomous, DnaK-independent chaperone activity of DnaJ. Zinc center 2 is essential for interaction with DnaK and for DnaJ activity.</text>
</comment>
<dbReference type="InterPro" id="IPR008971">
    <property type="entry name" value="HSP40/DnaJ_pept-bd"/>
</dbReference>
<feature type="binding site" evidence="14">
    <location>
        <position position="164"/>
    </location>
    <ligand>
        <name>Zn(2+)</name>
        <dbReference type="ChEBI" id="CHEBI:29105"/>
        <label>2</label>
    </ligand>
</feature>
<keyword evidence="7 14" id="KW-0863">Zinc-finger</keyword>
<dbReference type="PROSITE" id="PS00636">
    <property type="entry name" value="DNAJ_1"/>
    <property type="match status" value="1"/>
</dbReference>
<dbReference type="PANTHER" id="PTHR43096:SF48">
    <property type="entry name" value="CHAPERONE PROTEIN DNAJ"/>
    <property type="match status" value="1"/>
</dbReference>
<dbReference type="Gene3D" id="1.10.287.110">
    <property type="entry name" value="DnaJ domain"/>
    <property type="match status" value="1"/>
</dbReference>
<keyword evidence="6 14" id="KW-0677">Repeat</keyword>
<evidence type="ECO:0000256" key="1">
    <source>
        <dbReference type="ARBA" id="ARBA00004496"/>
    </source>
</evidence>
<keyword evidence="19" id="KW-1185">Reference proteome</keyword>
<dbReference type="GO" id="GO:0031072">
    <property type="term" value="F:heat shock protein binding"/>
    <property type="evidence" value="ECO:0007669"/>
    <property type="project" value="InterPro"/>
</dbReference>
<dbReference type="GO" id="GO:0008270">
    <property type="term" value="F:zinc ion binding"/>
    <property type="evidence" value="ECO:0007669"/>
    <property type="project" value="UniProtKB-UniRule"/>
</dbReference>
<dbReference type="Gene3D" id="2.60.260.20">
    <property type="entry name" value="Urease metallochaperone UreE, N-terminal domain"/>
    <property type="match status" value="2"/>
</dbReference>
<evidence type="ECO:0000256" key="13">
    <source>
        <dbReference type="ARBA" id="ARBA00067609"/>
    </source>
</evidence>
<dbReference type="GO" id="GO:0005524">
    <property type="term" value="F:ATP binding"/>
    <property type="evidence" value="ECO:0007669"/>
    <property type="project" value="InterPro"/>
</dbReference>
<comment type="subcellular location">
    <subcellularLocation>
        <location evidence="1 14">Cytoplasm</location>
    </subcellularLocation>
</comment>
<dbReference type="Gene3D" id="2.10.230.10">
    <property type="entry name" value="Heat shock protein DnaJ, cysteine-rich domain"/>
    <property type="match status" value="1"/>
</dbReference>
<feature type="binding site" evidence="14">
    <location>
        <position position="189"/>
    </location>
    <ligand>
        <name>Zn(2+)</name>
        <dbReference type="ChEBI" id="CHEBI:29105"/>
        <label>2</label>
    </ligand>
</feature>
<dbReference type="PROSITE" id="PS51188">
    <property type="entry name" value="ZF_CR"/>
    <property type="match status" value="1"/>
</dbReference>
<dbReference type="PROSITE" id="PS50076">
    <property type="entry name" value="DNAJ_2"/>
    <property type="match status" value="1"/>
</dbReference>
<dbReference type="NCBIfam" id="TIGR02349">
    <property type="entry name" value="DnaJ_bact"/>
    <property type="match status" value="1"/>
</dbReference>
<evidence type="ECO:0000259" key="16">
    <source>
        <dbReference type="PROSITE" id="PS50076"/>
    </source>
</evidence>
<evidence type="ECO:0000256" key="7">
    <source>
        <dbReference type="ARBA" id="ARBA00022771"/>
    </source>
</evidence>
<dbReference type="STRING" id="1561003.Ark11_0694"/>
<dbReference type="PATRIC" id="fig|1561003.3.peg.698"/>
<dbReference type="GO" id="GO:0051082">
    <property type="term" value="F:unfolded protein binding"/>
    <property type="evidence" value="ECO:0007669"/>
    <property type="project" value="UniProtKB-UniRule"/>
</dbReference>
<dbReference type="FunFam" id="2.60.260.20:FF:000004">
    <property type="entry name" value="Molecular chaperone DnaJ"/>
    <property type="match status" value="1"/>
</dbReference>
<dbReference type="SUPFAM" id="SSF49493">
    <property type="entry name" value="HSP40/DnaJ peptide-binding domain"/>
    <property type="match status" value="2"/>
</dbReference>
<dbReference type="HAMAP" id="MF_01152">
    <property type="entry name" value="DnaJ"/>
    <property type="match status" value="1"/>
</dbReference>
<evidence type="ECO:0000256" key="5">
    <source>
        <dbReference type="ARBA" id="ARBA00022723"/>
    </source>
</evidence>
<evidence type="ECO:0000256" key="9">
    <source>
        <dbReference type="ARBA" id="ARBA00023016"/>
    </source>
</evidence>